<keyword evidence="3 4" id="KW-0949">S-adenosyl-L-methionine</keyword>
<keyword evidence="6" id="KW-0830">Ubiquinone</keyword>
<accession>A0A1E7EV12</accession>
<feature type="binding site" evidence="4">
    <location>
        <position position="157"/>
    </location>
    <ligand>
        <name>S-adenosyl-L-methionine</name>
        <dbReference type="ChEBI" id="CHEBI:59789"/>
    </ligand>
</feature>
<protein>
    <recommendedName>
        <fullName evidence="4">2-methoxy-6-polyprenyl-1,4-benzoquinol methylase, mitochondrial</fullName>
        <ecNumber evidence="4">2.1.1.201</ecNumber>
    </recommendedName>
    <alternativeName>
        <fullName evidence="4">Ubiquinone biosynthesis methyltransferase COQ5</fullName>
    </alternativeName>
</protein>
<gene>
    <name evidence="6" type="ORF">FRACYDRAFT_194850</name>
</gene>
<dbReference type="Gene3D" id="3.40.50.150">
    <property type="entry name" value="Vaccinia Virus protein VP39"/>
    <property type="match status" value="1"/>
</dbReference>
<dbReference type="HAMAP" id="MF_01813">
    <property type="entry name" value="MenG_UbiE_methyltr"/>
    <property type="match status" value="1"/>
</dbReference>
<comment type="pathway">
    <text evidence="4">Cofactor biosynthesis; ubiquinone biosynthesis.</text>
</comment>
<dbReference type="OrthoDB" id="6329284at2759"/>
<dbReference type="GO" id="GO:0032259">
    <property type="term" value="P:methylation"/>
    <property type="evidence" value="ECO:0007669"/>
    <property type="project" value="UniProtKB-KW"/>
</dbReference>
<feature type="binding site" evidence="4">
    <location>
        <begin position="191"/>
        <end position="192"/>
    </location>
    <ligand>
        <name>S-adenosyl-L-methionine</name>
        <dbReference type="ChEBI" id="CHEBI:59789"/>
    </ligand>
</feature>
<feature type="compositionally biased region" description="Polar residues" evidence="5">
    <location>
        <begin position="1"/>
        <end position="25"/>
    </location>
</feature>
<comment type="catalytic activity">
    <reaction evidence="4">
        <text>a 2-methoxy-6-(all-trans-polyprenyl)benzene-1,4-diol + S-adenosyl-L-methionine = a 5-methoxy-2-methyl-3-(all-trans-polyprenyl)benzene-1,4-diol + S-adenosyl-L-homocysteine + H(+)</text>
        <dbReference type="Rhea" id="RHEA:28286"/>
        <dbReference type="Rhea" id="RHEA-COMP:10858"/>
        <dbReference type="Rhea" id="RHEA-COMP:10859"/>
        <dbReference type="ChEBI" id="CHEBI:15378"/>
        <dbReference type="ChEBI" id="CHEBI:57856"/>
        <dbReference type="ChEBI" id="CHEBI:59789"/>
        <dbReference type="ChEBI" id="CHEBI:84166"/>
        <dbReference type="ChEBI" id="CHEBI:84167"/>
        <dbReference type="EC" id="2.1.1.201"/>
    </reaction>
</comment>
<dbReference type="KEGG" id="fcy:FRACYDRAFT_194850"/>
<sequence>MRYLSSSYQNPSGNNNEDDIGTNNPYIKGPKTHFGFEDVGVDEKEGRVKQVFENVADSYDVMNDFMSGGLHRYWKDQLLDMSAAASMASIIRRQAQQTQTQASIISNEGHHDDNARLRILDVAGGTGDVSFRFLEAAGCIERARSSGEDPISVTVCDINPEMLRVGEARARKKYGSTLITESKALSFVEGNAQNLKDFEDNSFDLYTIAFGLRNVTDVDKGLEEAYRVLKPGGRFMCLEFSQVADPWLRQIYDGYSFAVIPEMGELIANDRASYQYLVESIRKFSTQEELLSRMDKVGFHLTKYTNLTGGIVAIHEGWKPIE</sequence>
<dbReference type="Proteomes" id="UP000095751">
    <property type="component" value="Unassembled WGS sequence"/>
</dbReference>
<dbReference type="Pfam" id="PF01209">
    <property type="entry name" value="Ubie_methyltran"/>
    <property type="match status" value="1"/>
</dbReference>
<dbReference type="SUPFAM" id="SSF53335">
    <property type="entry name" value="S-adenosyl-L-methionine-dependent methyltransferases"/>
    <property type="match status" value="1"/>
</dbReference>
<evidence type="ECO:0000256" key="4">
    <source>
        <dbReference type="HAMAP-Rule" id="MF_03191"/>
    </source>
</evidence>
<evidence type="ECO:0000256" key="2">
    <source>
        <dbReference type="ARBA" id="ARBA00022679"/>
    </source>
</evidence>
<feature type="binding site" evidence="4">
    <location>
        <position position="126"/>
    </location>
    <ligand>
        <name>S-adenosyl-L-methionine</name>
        <dbReference type="ChEBI" id="CHEBI:59789"/>
    </ligand>
</feature>
<comment type="caution">
    <text evidence="4">Lacks conserved residue(s) required for the propagation of feature annotation.</text>
</comment>
<comment type="subunit">
    <text evidence="4">Component of a multi-subunit COQ enzyme complex.</text>
</comment>
<dbReference type="EMBL" id="KV784375">
    <property type="protein sequence ID" value="OEU09373.1"/>
    <property type="molecule type" value="Genomic_DNA"/>
</dbReference>
<evidence type="ECO:0000256" key="5">
    <source>
        <dbReference type="SAM" id="MobiDB-lite"/>
    </source>
</evidence>
<evidence type="ECO:0000313" key="6">
    <source>
        <dbReference type="EMBL" id="OEU09373.1"/>
    </source>
</evidence>
<organism evidence="6 7">
    <name type="scientific">Fragilariopsis cylindrus CCMP1102</name>
    <dbReference type="NCBI Taxonomy" id="635003"/>
    <lineage>
        <taxon>Eukaryota</taxon>
        <taxon>Sar</taxon>
        <taxon>Stramenopiles</taxon>
        <taxon>Ochrophyta</taxon>
        <taxon>Bacillariophyta</taxon>
        <taxon>Bacillariophyceae</taxon>
        <taxon>Bacillariophycidae</taxon>
        <taxon>Bacillariales</taxon>
        <taxon>Bacillariaceae</taxon>
        <taxon>Fragilariopsis</taxon>
    </lineage>
</organism>
<dbReference type="GO" id="GO:0031314">
    <property type="term" value="C:extrinsic component of mitochondrial inner membrane"/>
    <property type="evidence" value="ECO:0007669"/>
    <property type="project" value="UniProtKB-UniRule"/>
</dbReference>
<dbReference type="InterPro" id="IPR023576">
    <property type="entry name" value="UbiE/COQ5_MeTrFase_CS"/>
</dbReference>
<evidence type="ECO:0000313" key="7">
    <source>
        <dbReference type="Proteomes" id="UP000095751"/>
    </source>
</evidence>
<dbReference type="PROSITE" id="PS01183">
    <property type="entry name" value="UBIE_1"/>
    <property type="match status" value="1"/>
</dbReference>
<dbReference type="CDD" id="cd02440">
    <property type="entry name" value="AdoMet_MTases"/>
    <property type="match status" value="1"/>
</dbReference>
<name>A0A1E7EV12_9STRA</name>
<dbReference type="FunCoup" id="A0A1E7EV12">
    <property type="interactions" value="260"/>
</dbReference>
<comment type="function">
    <text evidence="4">Methyltransferase required for the conversion of 2-polyprenyl-6-methoxy-1,4-benzoquinol (DDMQH2) to 2-polyprenyl-3-methyl-6-methoxy-1,4-benzoquinol (DMQH2).</text>
</comment>
<comment type="subcellular location">
    <subcellularLocation>
        <location evidence="4">Mitochondrion inner membrane</location>
        <topology evidence="4">Peripheral membrane protein</topology>
        <orientation evidence="4">Matrix side</orientation>
    </subcellularLocation>
</comment>
<dbReference type="NCBIfam" id="TIGR01934">
    <property type="entry name" value="MenG_MenH_UbiE"/>
    <property type="match status" value="1"/>
</dbReference>
<dbReference type="PANTHER" id="PTHR43591:SF24">
    <property type="entry name" value="2-METHOXY-6-POLYPRENYL-1,4-BENZOQUINOL METHYLASE, MITOCHONDRIAL"/>
    <property type="match status" value="1"/>
</dbReference>
<evidence type="ECO:0000256" key="3">
    <source>
        <dbReference type="ARBA" id="ARBA00022691"/>
    </source>
</evidence>
<dbReference type="PANTHER" id="PTHR43591">
    <property type="entry name" value="METHYLTRANSFERASE"/>
    <property type="match status" value="1"/>
</dbReference>
<dbReference type="UniPathway" id="UPA00232"/>
<dbReference type="InterPro" id="IPR004033">
    <property type="entry name" value="UbiE/COQ5_MeTrFase"/>
</dbReference>
<keyword evidence="4" id="KW-0472">Membrane</keyword>
<proteinExistence type="inferred from homology"/>
<keyword evidence="4" id="KW-0496">Mitochondrion</keyword>
<dbReference type="EC" id="2.1.1.201" evidence="4"/>
<dbReference type="PROSITE" id="PS01184">
    <property type="entry name" value="UBIE_2"/>
    <property type="match status" value="1"/>
</dbReference>
<dbReference type="InParanoid" id="A0A1E7EV12"/>
<keyword evidence="7" id="KW-1185">Reference proteome</keyword>
<evidence type="ECO:0000256" key="1">
    <source>
        <dbReference type="ARBA" id="ARBA00022603"/>
    </source>
</evidence>
<dbReference type="GO" id="GO:0008425">
    <property type="term" value="F:2-methoxy-6-polyprenyl-1,4-benzoquinol methyltransferase activity"/>
    <property type="evidence" value="ECO:0007669"/>
    <property type="project" value="UniProtKB-UniRule"/>
</dbReference>
<dbReference type="AlphaFoldDB" id="A0A1E7EV12"/>
<feature type="region of interest" description="Disordered" evidence="5">
    <location>
        <begin position="1"/>
        <end position="27"/>
    </location>
</feature>
<dbReference type="PROSITE" id="PS51608">
    <property type="entry name" value="SAM_MT_UBIE"/>
    <property type="match status" value="1"/>
</dbReference>
<reference evidence="6 7" key="1">
    <citation type="submission" date="2016-09" db="EMBL/GenBank/DDBJ databases">
        <title>Extensive genetic diversity and differential bi-allelic expression allows diatom success in the polar Southern Ocean.</title>
        <authorList>
            <consortium name="DOE Joint Genome Institute"/>
            <person name="Mock T."/>
            <person name="Otillar R.P."/>
            <person name="Strauss J."/>
            <person name="Dupont C."/>
            <person name="Frickenhaus S."/>
            <person name="Maumus F."/>
            <person name="Mcmullan M."/>
            <person name="Sanges R."/>
            <person name="Schmutz J."/>
            <person name="Toseland A."/>
            <person name="Valas R."/>
            <person name="Veluchamy A."/>
            <person name="Ward B.J."/>
            <person name="Allen A."/>
            <person name="Barry K."/>
            <person name="Falciatore A."/>
            <person name="Ferrante M."/>
            <person name="Fortunato A.E."/>
            <person name="Gloeckner G."/>
            <person name="Gruber A."/>
            <person name="Hipkin R."/>
            <person name="Janech M."/>
            <person name="Kroth P."/>
            <person name="Leese F."/>
            <person name="Lindquist E."/>
            <person name="Lyon B.R."/>
            <person name="Martin J."/>
            <person name="Mayer C."/>
            <person name="Parker M."/>
            <person name="Quesneville H."/>
            <person name="Raymond J."/>
            <person name="Uhlig C."/>
            <person name="Valentin K.U."/>
            <person name="Worden A.Z."/>
            <person name="Armbrust E.V."/>
            <person name="Bowler C."/>
            <person name="Green B."/>
            <person name="Moulton V."/>
            <person name="Van Oosterhout C."/>
            <person name="Grigoriev I."/>
        </authorList>
    </citation>
    <scope>NUCLEOTIDE SEQUENCE [LARGE SCALE GENOMIC DNA]</scope>
    <source>
        <strain evidence="6 7">CCMP1102</strain>
    </source>
</reference>
<keyword evidence="2 4" id="KW-0808">Transferase</keyword>
<comment type="similarity">
    <text evidence="4">Belongs to the class I-like SAM-binding methyltransferase superfamily. MenG/UbiE family.</text>
</comment>
<dbReference type="InterPro" id="IPR029063">
    <property type="entry name" value="SAM-dependent_MTases_sf"/>
</dbReference>
<keyword evidence="4" id="KW-0999">Mitochondrion inner membrane</keyword>
<keyword evidence="1 4" id="KW-0489">Methyltransferase</keyword>
<keyword evidence="4" id="KW-0831">Ubiquinone biosynthesis</keyword>